<evidence type="ECO:0000259" key="2">
    <source>
        <dbReference type="Pfam" id="PF06916"/>
    </source>
</evidence>
<dbReference type="GO" id="GO:0005739">
    <property type="term" value="C:mitochondrion"/>
    <property type="evidence" value="ECO:0007669"/>
    <property type="project" value="TreeGrafter"/>
</dbReference>
<keyword evidence="1" id="KW-0472">Membrane</keyword>
<dbReference type="PANTHER" id="PTHR21377:SF0">
    <property type="entry name" value="PROTEIN FAM210B, MITOCHONDRIAL"/>
    <property type="match status" value="1"/>
</dbReference>
<sequence length="309" mass="34288">MFSSLRNVSCSGHCLSKMGYVCADKGLAISCFKLPSLRTYTTVVEPVPLPVNVDAAESTRFSPHRSREISAILTLTQQHLEITQSGIDITTDNSQSNENFIVEDPHVKSYDCFGPISLCSVMQSNVPIPFSGMQKYSHLNMPGGQWSQECKITSQNLQSSHYAALRNNTRANWFNYEANCAGILKNTASVWFDMRKCNYSTEPQVLSKKEQLKKAFKEYGSTIVAFHVVISLMSLGGFYILITSGIDIVGLLQRFEFISSSLNKSAIGASNFVIAYAVHKIFAPVRISVTLASAPFIVRYMRSKGFLKT</sequence>
<keyword evidence="3" id="KW-1185">Reference proteome</keyword>
<keyword evidence="1" id="KW-1133">Transmembrane helix</keyword>
<gene>
    <name evidence="4" type="primary">LOC119640420</name>
</gene>
<dbReference type="Pfam" id="PF06916">
    <property type="entry name" value="FAM210A-B_dom"/>
    <property type="match status" value="1"/>
</dbReference>
<evidence type="ECO:0000313" key="3">
    <source>
        <dbReference type="Proteomes" id="UP000092443"/>
    </source>
</evidence>
<dbReference type="RefSeq" id="XP_037894382.1">
    <property type="nucleotide sequence ID" value="XM_038038454.1"/>
</dbReference>
<feature type="domain" description="DUF1279" evidence="2">
    <location>
        <begin position="211"/>
        <end position="296"/>
    </location>
</feature>
<reference evidence="4" key="1">
    <citation type="submission" date="2025-08" db="UniProtKB">
        <authorList>
            <consortium name="RefSeq"/>
        </authorList>
    </citation>
    <scope>IDENTIFICATION</scope>
    <source>
        <tissue evidence="4">Whole body pupa</tissue>
    </source>
</reference>
<keyword evidence="1" id="KW-0812">Transmembrane</keyword>
<dbReference type="AlphaFoldDB" id="A0A9C5ZD81"/>
<dbReference type="InterPro" id="IPR045866">
    <property type="entry name" value="FAM210A/B-like"/>
</dbReference>
<dbReference type="KEGG" id="gfs:119640420"/>
<dbReference type="InterPro" id="IPR009688">
    <property type="entry name" value="FAM210A/B-like_dom"/>
</dbReference>
<accession>A0A9C5ZD81</accession>
<evidence type="ECO:0000313" key="4">
    <source>
        <dbReference type="RefSeq" id="XP_037894382.1"/>
    </source>
</evidence>
<evidence type="ECO:0000256" key="1">
    <source>
        <dbReference type="SAM" id="Phobius"/>
    </source>
</evidence>
<protein>
    <submittedName>
        <fullName evidence="4">Uncharacterized protein LOC119640420 isoform X1</fullName>
    </submittedName>
</protein>
<organism evidence="3 4">
    <name type="scientific">Glossina fuscipes</name>
    <dbReference type="NCBI Taxonomy" id="7396"/>
    <lineage>
        <taxon>Eukaryota</taxon>
        <taxon>Metazoa</taxon>
        <taxon>Ecdysozoa</taxon>
        <taxon>Arthropoda</taxon>
        <taxon>Hexapoda</taxon>
        <taxon>Insecta</taxon>
        <taxon>Pterygota</taxon>
        <taxon>Neoptera</taxon>
        <taxon>Endopterygota</taxon>
        <taxon>Diptera</taxon>
        <taxon>Brachycera</taxon>
        <taxon>Muscomorpha</taxon>
        <taxon>Hippoboscoidea</taxon>
        <taxon>Glossinidae</taxon>
        <taxon>Glossina</taxon>
    </lineage>
</organism>
<name>A0A9C5ZD81_9MUSC</name>
<feature type="transmembrane region" description="Helical" evidence="1">
    <location>
        <begin position="219"/>
        <end position="242"/>
    </location>
</feature>
<dbReference type="PANTHER" id="PTHR21377">
    <property type="entry name" value="PROTEIN FAM210B, MITOCHONDRIAL"/>
    <property type="match status" value="1"/>
</dbReference>
<dbReference type="GeneID" id="119640420"/>
<dbReference type="Proteomes" id="UP000092443">
    <property type="component" value="Unplaced"/>
</dbReference>
<proteinExistence type="predicted"/>